<feature type="region of interest" description="Disordered" evidence="1">
    <location>
        <begin position="24"/>
        <end position="52"/>
    </location>
</feature>
<accession>A0A5D8ZAU0</accession>
<evidence type="ECO:0008006" key="5">
    <source>
        <dbReference type="Google" id="ProtNLM"/>
    </source>
</evidence>
<reference evidence="3 4" key="1">
    <citation type="submission" date="2019-08" db="EMBL/GenBank/DDBJ databases">
        <title>Draft genome sequence of Lysobacter sp. UKS-15.</title>
        <authorList>
            <person name="Im W.-T."/>
        </authorList>
    </citation>
    <scope>NUCLEOTIDE SEQUENCE [LARGE SCALE GENOMIC DNA]</scope>
    <source>
        <strain evidence="3 4">UKS-15</strain>
    </source>
</reference>
<evidence type="ECO:0000313" key="3">
    <source>
        <dbReference type="EMBL" id="TZF91750.1"/>
    </source>
</evidence>
<dbReference type="PROSITE" id="PS51257">
    <property type="entry name" value="PROKAR_LIPOPROTEIN"/>
    <property type="match status" value="1"/>
</dbReference>
<comment type="caution">
    <text evidence="3">The sequence shown here is derived from an EMBL/GenBank/DDBJ whole genome shotgun (WGS) entry which is preliminary data.</text>
</comment>
<gene>
    <name evidence="3" type="ORF">FW784_00425</name>
</gene>
<dbReference type="Proteomes" id="UP000323164">
    <property type="component" value="Unassembled WGS sequence"/>
</dbReference>
<sequence length="140" mass="14548">MPTVLRSSAIVLILLALAACSQDKRSGEPRMRADEPEAAGRPTGVSAEEGHLARGTTATIVDLPAPDTVAPAAFTCAGGNKVDITPHGAVVTLEDGRSVRIDRDAADALHFHGEALEFRMKNGQGDLSQDEGGTFHCTGS</sequence>
<feature type="signal peptide" evidence="2">
    <location>
        <begin position="1"/>
        <end position="21"/>
    </location>
</feature>
<feature type="compositionally biased region" description="Basic and acidic residues" evidence="1">
    <location>
        <begin position="24"/>
        <end position="35"/>
    </location>
</feature>
<proteinExistence type="predicted"/>
<keyword evidence="4" id="KW-1185">Reference proteome</keyword>
<evidence type="ECO:0000313" key="4">
    <source>
        <dbReference type="Proteomes" id="UP000323164"/>
    </source>
</evidence>
<protein>
    <recommendedName>
        <fullName evidence="5">C-type lysozyme inhibitor domain-containing protein</fullName>
    </recommendedName>
</protein>
<dbReference type="OrthoDB" id="6024218at2"/>
<dbReference type="AlphaFoldDB" id="A0A5D8ZAU0"/>
<evidence type="ECO:0000256" key="1">
    <source>
        <dbReference type="SAM" id="MobiDB-lite"/>
    </source>
</evidence>
<feature type="chain" id="PRO_5022826482" description="C-type lysozyme inhibitor domain-containing protein" evidence="2">
    <location>
        <begin position="22"/>
        <end position="140"/>
    </location>
</feature>
<name>A0A5D8ZAU0_9GAMM</name>
<organism evidence="3 4">
    <name type="scientific">Cognatilysobacter lacus</name>
    <dbReference type="NCBI Taxonomy" id="1643323"/>
    <lineage>
        <taxon>Bacteria</taxon>
        <taxon>Pseudomonadati</taxon>
        <taxon>Pseudomonadota</taxon>
        <taxon>Gammaproteobacteria</taxon>
        <taxon>Lysobacterales</taxon>
        <taxon>Lysobacteraceae</taxon>
        <taxon>Cognatilysobacter</taxon>
    </lineage>
</organism>
<dbReference type="EMBL" id="VTRV01000003">
    <property type="protein sequence ID" value="TZF91750.1"/>
    <property type="molecule type" value="Genomic_DNA"/>
</dbReference>
<dbReference type="RefSeq" id="WP_149351396.1">
    <property type="nucleotide sequence ID" value="NZ_VTRV01000003.1"/>
</dbReference>
<keyword evidence="2" id="KW-0732">Signal</keyword>
<evidence type="ECO:0000256" key="2">
    <source>
        <dbReference type="SAM" id="SignalP"/>
    </source>
</evidence>